<proteinExistence type="inferred from homology"/>
<dbReference type="GeneID" id="26516605"/>
<evidence type="ECO:0000256" key="4">
    <source>
        <dbReference type="ARBA" id="ARBA00022679"/>
    </source>
</evidence>
<keyword evidence="3" id="KW-0489">Methyltransferase</keyword>
<sequence>MKLSLNDTYHMSCIDGMQLMDKESVDLVVTSPPYDDLRTYNDSSKWDFNVFKDVATGLVRVLKDGGVIMWNVNDATIKGSESGSSFRQCLYFMDLGLRLHDTMIYEKTGTAFASGVHSVRYTQVFEYCFILSKGRPKTINLIQDKKNKWAGITSWGDATSRKKDGSTHNPNRKSNAIKEWGVRTNIWRIKNSGGFGQSSKAAYKHPATMPEELARGHIKTWSDCNDVVLDPFMGAGTTAQVAVEENRQYIGFEIDETYHKMCIDRLKPFKDNLLTRLDYA</sequence>
<dbReference type="PRINTS" id="PR00508">
    <property type="entry name" value="S21N4MTFRASE"/>
</dbReference>
<protein>
    <recommendedName>
        <fullName evidence="2">site-specific DNA-methyltransferase (cytosine-N(4)-specific)</fullName>
        <ecNumber evidence="2">2.1.1.113</ecNumber>
    </recommendedName>
</protein>
<dbReference type="InterPro" id="IPR002941">
    <property type="entry name" value="DNA_methylase_N4/N6"/>
</dbReference>
<comment type="catalytic activity">
    <reaction evidence="8">
        <text>a 2'-deoxycytidine in DNA + S-adenosyl-L-methionine = an N(4)-methyl-2'-deoxycytidine in DNA + S-adenosyl-L-homocysteine + H(+)</text>
        <dbReference type="Rhea" id="RHEA:16857"/>
        <dbReference type="Rhea" id="RHEA-COMP:11369"/>
        <dbReference type="Rhea" id="RHEA-COMP:13674"/>
        <dbReference type="ChEBI" id="CHEBI:15378"/>
        <dbReference type="ChEBI" id="CHEBI:57856"/>
        <dbReference type="ChEBI" id="CHEBI:59789"/>
        <dbReference type="ChEBI" id="CHEBI:85452"/>
        <dbReference type="ChEBI" id="CHEBI:137933"/>
        <dbReference type="EC" id="2.1.1.113"/>
    </reaction>
</comment>
<dbReference type="OrthoDB" id="3832at10239"/>
<evidence type="ECO:0000256" key="3">
    <source>
        <dbReference type="ARBA" id="ARBA00022603"/>
    </source>
</evidence>
<dbReference type="Pfam" id="PF01555">
    <property type="entry name" value="N6_N4_Mtase"/>
    <property type="match status" value="1"/>
</dbReference>
<dbReference type="Gene3D" id="3.40.50.150">
    <property type="entry name" value="Vaccinia Virus protein VP39"/>
    <property type="match status" value="1"/>
</dbReference>
<comment type="similarity">
    <text evidence="1">Belongs to the N(4)/N(6)-methyltransferase family. N(4) subfamily.</text>
</comment>
<evidence type="ECO:0000256" key="5">
    <source>
        <dbReference type="ARBA" id="ARBA00022691"/>
    </source>
</evidence>
<reference evidence="10 11" key="1">
    <citation type="submission" date="2014-11" db="EMBL/GenBank/DDBJ databases">
        <authorList>
            <person name="Fedida A."/>
            <person name="Lindell D."/>
        </authorList>
    </citation>
    <scope>NUCLEOTIDE SEQUENCE [LARGE SCALE GENOMIC DNA]</scope>
</reference>
<evidence type="ECO:0000256" key="8">
    <source>
        <dbReference type="ARBA" id="ARBA00049120"/>
    </source>
</evidence>
<accession>A0A0C5AE50</accession>
<dbReference type="SUPFAM" id="SSF53335">
    <property type="entry name" value="S-adenosyl-L-methionine-dependent methyltransferases"/>
    <property type="match status" value="1"/>
</dbReference>
<evidence type="ECO:0000313" key="10">
    <source>
        <dbReference type="EMBL" id="AJK27489.1"/>
    </source>
</evidence>
<keyword evidence="6" id="KW-0680">Restriction system</keyword>
<dbReference type="GO" id="GO:0009307">
    <property type="term" value="P:DNA restriction-modification system"/>
    <property type="evidence" value="ECO:0007669"/>
    <property type="project" value="UniProtKB-KW"/>
</dbReference>
<evidence type="ECO:0000259" key="9">
    <source>
        <dbReference type="Pfam" id="PF01555"/>
    </source>
</evidence>
<evidence type="ECO:0000256" key="2">
    <source>
        <dbReference type="ARBA" id="ARBA00012185"/>
    </source>
</evidence>
<dbReference type="PROSITE" id="PS00093">
    <property type="entry name" value="N4_MTASE"/>
    <property type="match status" value="1"/>
</dbReference>
<organism evidence="10 11">
    <name type="scientific">Cyanophage P-TIM40</name>
    <dbReference type="NCBI Taxonomy" id="1589733"/>
    <lineage>
        <taxon>Viruses</taxon>
        <taxon>Duplodnaviria</taxon>
        <taxon>Heunggongvirae</taxon>
        <taxon>Uroviricota</taxon>
        <taxon>Caudoviricetes</taxon>
        <taxon>Pantevenvirales</taxon>
        <taxon>Kyanoviridae</taxon>
        <taxon>Libanvirus</taxon>
        <taxon>Libanvirus ptim40</taxon>
    </lineage>
</organism>
<dbReference type="GO" id="GO:0003677">
    <property type="term" value="F:DNA binding"/>
    <property type="evidence" value="ECO:0007669"/>
    <property type="project" value="UniProtKB-KW"/>
</dbReference>
<dbReference type="InterPro" id="IPR017985">
    <property type="entry name" value="MeTrfase_CN4_CS"/>
</dbReference>
<keyword evidence="7" id="KW-0238">DNA-binding</keyword>
<dbReference type="GO" id="GO:0008170">
    <property type="term" value="F:N-methyltransferase activity"/>
    <property type="evidence" value="ECO:0007669"/>
    <property type="project" value="InterPro"/>
</dbReference>
<dbReference type="RefSeq" id="YP_009188135.1">
    <property type="nucleotide sequence ID" value="NC_028663.1"/>
</dbReference>
<dbReference type="GO" id="GO:0032259">
    <property type="term" value="P:methylation"/>
    <property type="evidence" value="ECO:0007669"/>
    <property type="project" value="UniProtKB-KW"/>
</dbReference>
<keyword evidence="5" id="KW-0949">S-adenosyl-L-methionine</keyword>
<dbReference type="GO" id="GO:0015667">
    <property type="term" value="F:site-specific DNA-methyltransferase (cytosine-N4-specific) activity"/>
    <property type="evidence" value="ECO:0007669"/>
    <property type="project" value="UniProtKB-EC"/>
</dbReference>
<dbReference type="EMBL" id="KP211958">
    <property type="protein sequence ID" value="AJK27489.1"/>
    <property type="molecule type" value="Genomic_DNA"/>
</dbReference>
<evidence type="ECO:0000256" key="7">
    <source>
        <dbReference type="ARBA" id="ARBA00023125"/>
    </source>
</evidence>
<gene>
    <name evidence="10" type="ORF">PTIM40_60</name>
</gene>
<feature type="domain" description="DNA methylase N-4/N-6" evidence="9">
    <location>
        <begin position="25"/>
        <end position="261"/>
    </location>
</feature>
<dbReference type="EC" id="2.1.1.113" evidence="2"/>
<evidence type="ECO:0000256" key="6">
    <source>
        <dbReference type="ARBA" id="ARBA00022747"/>
    </source>
</evidence>
<dbReference type="InterPro" id="IPR029063">
    <property type="entry name" value="SAM-dependent_MTases_sf"/>
</dbReference>
<evidence type="ECO:0000313" key="11">
    <source>
        <dbReference type="Proteomes" id="UP000032135"/>
    </source>
</evidence>
<keyword evidence="11" id="KW-1185">Reference proteome</keyword>
<dbReference type="Proteomes" id="UP000032135">
    <property type="component" value="Segment"/>
</dbReference>
<name>A0A0C5AE50_9CAUD</name>
<evidence type="ECO:0000256" key="1">
    <source>
        <dbReference type="ARBA" id="ARBA00010203"/>
    </source>
</evidence>
<dbReference type="InterPro" id="IPR001091">
    <property type="entry name" value="RM_Methyltransferase"/>
</dbReference>
<keyword evidence="4 10" id="KW-0808">Transferase</keyword>
<dbReference type="KEGG" id="vg:26516605"/>